<evidence type="ECO:0000256" key="2">
    <source>
        <dbReference type="SAM" id="MobiDB-lite"/>
    </source>
</evidence>
<dbReference type="InterPro" id="IPR013320">
    <property type="entry name" value="ConA-like_dom_sf"/>
</dbReference>
<organism evidence="5 6">
    <name type="scientific">Alosa alosa</name>
    <name type="common">allis shad</name>
    <dbReference type="NCBI Taxonomy" id="278164"/>
    <lineage>
        <taxon>Eukaryota</taxon>
        <taxon>Metazoa</taxon>
        <taxon>Chordata</taxon>
        <taxon>Craniata</taxon>
        <taxon>Vertebrata</taxon>
        <taxon>Euteleostomi</taxon>
        <taxon>Actinopterygii</taxon>
        <taxon>Neopterygii</taxon>
        <taxon>Teleostei</taxon>
        <taxon>Clupei</taxon>
        <taxon>Clupeiformes</taxon>
        <taxon>Clupeoidei</taxon>
        <taxon>Clupeidae</taxon>
        <taxon>Alosa</taxon>
    </lineage>
</organism>
<evidence type="ECO:0000313" key="5">
    <source>
        <dbReference type="EMBL" id="KAG5286615.1"/>
    </source>
</evidence>
<feature type="domain" description="B30.2/SPRY" evidence="4">
    <location>
        <begin position="890"/>
        <end position="1088"/>
    </location>
</feature>
<feature type="chain" id="PRO_5043921788" description="B30.2/SPRY domain-containing protein" evidence="3">
    <location>
        <begin position="20"/>
        <end position="1094"/>
    </location>
</feature>
<dbReference type="Pfam" id="PF00622">
    <property type="entry name" value="SPRY"/>
    <property type="match status" value="1"/>
</dbReference>
<comment type="caution">
    <text evidence="5">The sequence shown here is derived from an EMBL/GenBank/DDBJ whole genome shotgun (WGS) entry which is preliminary data.</text>
</comment>
<proteinExistence type="predicted"/>
<feature type="coiled-coil region" evidence="1">
    <location>
        <begin position="39"/>
        <end position="107"/>
    </location>
</feature>
<feature type="compositionally biased region" description="Basic and acidic residues" evidence="2">
    <location>
        <begin position="548"/>
        <end position="575"/>
    </location>
</feature>
<reference evidence="5 6" key="1">
    <citation type="submission" date="2020-10" db="EMBL/GenBank/DDBJ databases">
        <title>Chromosome-scale genome assembly of the Allis shad, Alosa alosa.</title>
        <authorList>
            <person name="Margot Z."/>
            <person name="Christophe K."/>
            <person name="Cabau C."/>
            <person name="Louis A."/>
            <person name="Berthelot C."/>
            <person name="Parey E."/>
            <person name="Roest Crollius H."/>
            <person name="Montfort J."/>
            <person name="Robinson-Rechavi M."/>
            <person name="Bucao C."/>
            <person name="Bouchez O."/>
            <person name="Gislard M."/>
            <person name="Lluch J."/>
            <person name="Milhes M."/>
            <person name="Lampietro C."/>
            <person name="Lopez Roques C."/>
            <person name="Donnadieu C."/>
            <person name="Braasch I."/>
            <person name="Desvignes T."/>
            <person name="Postlethwait J."/>
            <person name="Bobe J."/>
            <person name="Guiguen Y."/>
        </authorList>
    </citation>
    <scope>NUCLEOTIDE SEQUENCE [LARGE SCALE GENOMIC DNA]</scope>
    <source>
        <strain evidence="5">M-15738</strain>
        <tissue evidence="5">Blood</tissue>
    </source>
</reference>
<dbReference type="Gene3D" id="2.60.120.920">
    <property type="match status" value="1"/>
</dbReference>
<sequence>MTGTQVLLVSLFLSPYVLFSANSRHVPASADAPMSIRVLRSLKEKYKDLLRTIETERRTDGSTEVETTFVYACVGLEDEMKNMKVDVEKHKAKNNELEVENLHLKKKLRDEVASNRQTGYETALRIAEMQLKLTGWIDQMGFKTVKISKLTLEAFSKYVEFKDLEIKIKKAKDSKTISELKKQLEKKKKELSLAEQELIAAGGSTDLVKQVISLQEKIHELESSEADEDVLEQIAELKSQLEKKQEELKSKGGSDESSALIPEIVASQDDILKIYIKMQTLTDQSKSKLTELETQLKEKNRQLNRLRESSDSSASADIAKLEKEVRKLEGKMEDERRDKASTIKGLEKALKEKKDLLQGKIKDLQDDHNTDYDLILKILTQQLRLEEAQSASCSGQPDTDHLLAGVQRRLAAKEEEIQSLEGQNKRLEKQLEEKSEQFSGLSNKIKAAQKELKEKSELLAATEEEKSKQKLKLQEKMEENAKLKISITVLEKSKAETEDSCASLKERYTDLKTKFEEDMTQIKGVPKLIIKMNMLNSEIETLKREIDRESGDKKELKRRLENKKKELEEAEKDLGNRSPSSKAIKELVAVIRERVKEEPENIQDYLKQISDLEKELDERIAALGDKEAENVQAMIKMMALQDEVTQMKSKLSKVKKETSQRIAEKESELERKRQEINQMKASDCERSEKRKEEIATLEREARELEAQLKRLKDSAQRDIAALEKRLKERERDLKANTEKLQSVDEKNGELLAKTIKMQDEMNALLNGEKDLKQRTADEISDLKSQLQVKEQVITTLKAANNDLMSSAEEAKECAVLKTRNEDLQQELGKKDKDLSKMQKERDEALSSQKEAEDDLKKLKQTSAALENEKNNLLDSLNRKEKENQSLKDKVEDFEKKKNKDEENAVHIAQPAIDPDTAHPKLQLSHSNSEMKLLQTALNVPEGPARYNHVIGALASTGFDKGRQYWEVGVAGKPCYILGVAGETAPREGPITFDPKNQYWTLMLTRTDILSTAQRKKTKLREVGQAKPRKIGVLIDFKKKEIAFYDAGTKALLHTFSNIEVKSKLFPFMSTCEDTEEGSPPMVFNAVASVDWLKS</sequence>
<evidence type="ECO:0000256" key="3">
    <source>
        <dbReference type="SAM" id="SignalP"/>
    </source>
</evidence>
<dbReference type="InterPro" id="IPR001870">
    <property type="entry name" value="B30.2/SPRY"/>
</dbReference>
<dbReference type="SMART" id="SM00449">
    <property type="entry name" value="SPRY"/>
    <property type="match status" value="1"/>
</dbReference>
<dbReference type="PRINTS" id="PR01407">
    <property type="entry name" value="BUTYPHLNCDUF"/>
</dbReference>
<feature type="compositionally biased region" description="Basic and acidic residues" evidence="2">
    <location>
        <begin position="866"/>
        <end position="904"/>
    </location>
</feature>
<dbReference type="Proteomes" id="UP000823561">
    <property type="component" value="Chromosome 1"/>
</dbReference>
<feature type="coiled-coil region" evidence="1">
    <location>
        <begin position="170"/>
        <end position="201"/>
    </location>
</feature>
<protein>
    <recommendedName>
        <fullName evidence="4">B30.2/SPRY domain-containing protein</fullName>
    </recommendedName>
</protein>
<feature type="region of interest" description="Disordered" evidence="2">
    <location>
        <begin position="548"/>
        <end position="579"/>
    </location>
</feature>
<feature type="coiled-coil region" evidence="1">
    <location>
        <begin position="282"/>
        <end position="367"/>
    </location>
</feature>
<gene>
    <name evidence="5" type="ORF">AALO_G00016930</name>
</gene>
<keyword evidence="3" id="KW-0732">Signal</keyword>
<evidence type="ECO:0000313" key="6">
    <source>
        <dbReference type="Proteomes" id="UP000823561"/>
    </source>
</evidence>
<feature type="compositionally biased region" description="Basic and acidic residues" evidence="2">
    <location>
        <begin position="654"/>
        <end position="675"/>
    </location>
</feature>
<evidence type="ECO:0000256" key="1">
    <source>
        <dbReference type="SAM" id="Coils"/>
    </source>
</evidence>
<dbReference type="InterPro" id="IPR003877">
    <property type="entry name" value="SPRY_dom"/>
</dbReference>
<dbReference type="InterPro" id="IPR003879">
    <property type="entry name" value="Butyrophylin_SPRY"/>
</dbReference>
<keyword evidence="6" id="KW-1185">Reference proteome</keyword>
<dbReference type="InterPro" id="IPR006574">
    <property type="entry name" value="PRY"/>
</dbReference>
<feature type="region of interest" description="Disordered" evidence="2">
    <location>
        <begin position="651"/>
        <end position="689"/>
    </location>
</feature>
<dbReference type="Pfam" id="PF13765">
    <property type="entry name" value="PRY"/>
    <property type="match status" value="1"/>
</dbReference>
<feature type="region of interest" description="Disordered" evidence="2">
    <location>
        <begin position="822"/>
        <end position="921"/>
    </location>
</feature>
<dbReference type="PROSITE" id="PS50188">
    <property type="entry name" value="B302_SPRY"/>
    <property type="match status" value="1"/>
</dbReference>
<dbReference type="InterPro" id="IPR043136">
    <property type="entry name" value="B30.2/SPRY_sf"/>
</dbReference>
<dbReference type="SUPFAM" id="SSF49899">
    <property type="entry name" value="Concanavalin A-like lectins/glucanases"/>
    <property type="match status" value="1"/>
</dbReference>
<dbReference type="AlphaFoldDB" id="A0AAV6HHT2"/>
<feature type="coiled-coil region" evidence="1">
    <location>
        <begin position="227"/>
        <end position="254"/>
    </location>
</feature>
<dbReference type="PANTHER" id="PTHR24103">
    <property type="entry name" value="E3 UBIQUITIN-PROTEIN LIGASE TRIM"/>
    <property type="match status" value="1"/>
</dbReference>
<keyword evidence="1" id="KW-0175">Coiled coil</keyword>
<feature type="signal peptide" evidence="3">
    <location>
        <begin position="1"/>
        <end position="19"/>
    </location>
</feature>
<accession>A0AAV6HHT2</accession>
<dbReference type="EMBL" id="JADWDJ010000001">
    <property type="protein sequence ID" value="KAG5286615.1"/>
    <property type="molecule type" value="Genomic_DNA"/>
</dbReference>
<feature type="compositionally biased region" description="Basic and acidic residues" evidence="2">
    <location>
        <begin position="822"/>
        <end position="844"/>
    </location>
</feature>
<name>A0AAV6HHT2_9TELE</name>
<dbReference type="Gene3D" id="1.20.120.1490">
    <property type="match status" value="1"/>
</dbReference>
<dbReference type="SMART" id="SM00589">
    <property type="entry name" value="PRY"/>
    <property type="match status" value="1"/>
</dbReference>
<evidence type="ECO:0000259" key="4">
    <source>
        <dbReference type="PROSITE" id="PS50188"/>
    </source>
</evidence>
<dbReference type="InterPro" id="IPR050143">
    <property type="entry name" value="TRIM/RBCC"/>
</dbReference>